<evidence type="ECO:0000256" key="9">
    <source>
        <dbReference type="ARBA" id="ARBA00022723"/>
    </source>
</evidence>
<evidence type="ECO:0000313" key="21">
    <source>
        <dbReference type="Proteomes" id="UP001151071"/>
    </source>
</evidence>
<dbReference type="InterPro" id="IPR005841">
    <property type="entry name" value="Alpha-D-phosphohexomutase_SF"/>
</dbReference>
<dbReference type="PRINTS" id="PR00509">
    <property type="entry name" value="PGMPMM"/>
</dbReference>
<comment type="cofactor">
    <cofactor evidence="2">
        <name>Mg(2+)</name>
        <dbReference type="ChEBI" id="CHEBI:18420"/>
    </cofactor>
</comment>
<organism evidence="20 21">
    <name type="scientific">Brevibacillus thermoruber</name>
    <dbReference type="NCBI Taxonomy" id="33942"/>
    <lineage>
        <taxon>Bacteria</taxon>
        <taxon>Bacillati</taxon>
        <taxon>Bacillota</taxon>
        <taxon>Bacilli</taxon>
        <taxon>Bacillales</taxon>
        <taxon>Paenibacillaceae</taxon>
        <taxon>Brevibacillus</taxon>
    </lineage>
</organism>
<evidence type="ECO:0000256" key="8">
    <source>
        <dbReference type="ARBA" id="ARBA00022553"/>
    </source>
</evidence>
<dbReference type="InterPro" id="IPR005843">
    <property type="entry name" value="A-D-PHexomutase_C"/>
</dbReference>
<dbReference type="Pfam" id="PF02880">
    <property type="entry name" value="PGM_PMM_III"/>
    <property type="match status" value="1"/>
</dbReference>
<dbReference type="InterPro" id="IPR005845">
    <property type="entry name" value="A-D-PHexomutase_a/b/a-II"/>
</dbReference>
<dbReference type="InterPro" id="IPR036900">
    <property type="entry name" value="A-D-PHexomutase_C_sf"/>
</dbReference>
<dbReference type="Gene3D" id="3.40.120.10">
    <property type="entry name" value="Alpha-D-Glucose-1,6-Bisphosphate, subunit A, domain 3"/>
    <property type="match status" value="3"/>
</dbReference>
<evidence type="ECO:0000256" key="13">
    <source>
        <dbReference type="ARBA" id="ARBA00041398"/>
    </source>
</evidence>
<evidence type="ECO:0000313" key="20">
    <source>
        <dbReference type="EMBL" id="MDA5109169.1"/>
    </source>
</evidence>
<dbReference type="RefSeq" id="WP_271140240.1">
    <property type="nucleotide sequence ID" value="NZ_JAPYYP010000014.1"/>
</dbReference>
<evidence type="ECO:0000256" key="4">
    <source>
        <dbReference type="ARBA" id="ARBA00005189"/>
    </source>
</evidence>
<keyword evidence="10 15" id="KW-0460">Magnesium</keyword>
<comment type="similarity">
    <text evidence="5 15">Belongs to the phosphohexose mutase family.</text>
</comment>
<dbReference type="SUPFAM" id="SSF53738">
    <property type="entry name" value="Phosphoglucomutase, first 3 domains"/>
    <property type="match status" value="3"/>
</dbReference>
<evidence type="ECO:0000256" key="1">
    <source>
        <dbReference type="ARBA" id="ARBA00000443"/>
    </source>
</evidence>
<dbReference type="PROSITE" id="PS00710">
    <property type="entry name" value="PGM_PMM"/>
    <property type="match status" value="1"/>
</dbReference>
<dbReference type="GO" id="GO:0000287">
    <property type="term" value="F:magnesium ion binding"/>
    <property type="evidence" value="ECO:0007669"/>
    <property type="project" value="InterPro"/>
</dbReference>
<dbReference type="InterPro" id="IPR016055">
    <property type="entry name" value="A-D-PHexomutase_a/b/a-I/II/III"/>
</dbReference>
<dbReference type="GO" id="GO:0004614">
    <property type="term" value="F:phosphoglucomutase activity"/>
    <property type="evidence" value="ECO:0007669"/>
    <property type="project" value="UniProtKB-EC"/>
</dbReference>
<dbReference type="GO" id="GO:0008973">
    <property type="term" value="F:phosphopentomutase activity"/>
    <property type="evidence" value="ECO:0007669"/>
    <property type="project" value="TreeGrafter"/>
</dbReference>
<evidence type="ECO:0000256" key="14">
    <source>
        <dbReference type="ARBA" id="ARBA00041467"/>
    </source>
</evidence>
<dbReference type="InterPro" id="IPR005846">
    <property type="entry name" value="A-D-PHexomutase_a/b/a-III"/>
</dbReference>
<evidence type="ECO:0000259" key="17">
    <source>
        <dbReference type="Pfam" id="PF02878"/>
    </source>
</evidence>
<comment type="pathway">
    <text evidence="4">Lipid metabolism.</text>
</comment>
<keyword evidence="7" id="KW-0313">Glucose metabolism</keyword>
<dbReference type="EMBL" id="JAPYYP010000014">
    <property type="protein sequence ID" value="MDA5109169.1"/>
    <property type="molecule type" value="Genomic_DNA"/>
</dbReference>
<keyword evidence="9 15" id="KW-0479">Metal-binding</keyword>
<gene>
    <name evidence="20" type="ORF">O3V59_12405</name>
</gene>
<keyword evidence="7" id="KW-0119">Carbohydrate metabolism</keyword>
<protein>
    <recommendedName>
        <fullName evidence="12">Phosphoglucomutase</fullName>
        <ecNumber evidence="6">5.4.2.2</ecNumber>
    </recommendedName>
    <alternativeName>
        <fullName evidence="14">Alpha-phosphoglucomutase</fullName>
    </alternativeName>
    <alternativeName>
        <fullName evidence="13">Glucose phosphomutase</fullName>
    </alternativeName>
</protein>
<dbReference type="PANTHER" id="PTHR45745">
    <property type="entry name" value="PHOSPHOMANNOMUTASE 45A"/>
    <property type="match status" value="1"/>
</dbReference>
<evidence type="ECO:0000256" key="3">
    <source>
        <dbReference type="ARBA" id="ARBA00005164"/>
    </source>
</evidence>
<reference evidence="20" key="1">
    <citation type="submission" date="2022-12" db="EMBL/GenBank/DDBJ databases">
        <title>Draft genome sequence of the thermophilic strain Brevibacillus thermoruber HT42, isolated from Los Humeros, Puebla, Mexico, with biotechnological potential.</title>
        <authorList>
            <person name="Lara Sanchez J."/>
            <person name="Solis Palacios R."/>
            <person name="Bustos Baena A.S."/>
            <person name="Ruz Baez A.E."/>
            <person name="Espinosa Luna G."/>
            <person name="Oliart Ros R.M."/>
        </authorList>
    </citation>
    <scope>NUCLEOTIDE SEQUENCE</scope>
    <source>
        <strain evidence="20">HT42</strain>
    </source>
</reference>
<evidence type="ECO:0000256" key="7">
    <source>
        <dbReference type="ARBA" id="ARBA00022526"/>
    </source>
</evidence>
<dbReference type="SUPFAM" id="SSF55957">
    <property type="entry name" value="Phosphoglucomutase, C-terminal domain"/>
    <property type="match status" value="1"/>
</dbReference>
<feature type="domain" description="Alpha-D-phosphohexomutase alpha/beta/alpha" evidence="19">
    <location>
        <begin position="323"/>
        <end position="448"/>
    </location>
</feature>
<evidence type="ECO:0000256" key="12">
    <source>
        <dbReference type="ARBA" id="ARBA00039995"/>
    </source>
</evidence>
<evidence type="ECO:0000259" key="16">
    <source>
        <dbReference type="Pfam" id="PF00408"/>
    </source>
</evidence>
<dbReference type="GO" id="GO:0006006">
    <property type="term" value="P:glucose metabolic process"/>
    <property type="evidence" value="ECO:0007669"/>
    <property type="project" value="UniProtKB-KW"/>
</dbReference>
<dbReference type="Proteomes" id="UP001151071">
    <property type="component" value="Unassembled WGS sequence"/>
</dbReference>
<evidence type="ECO:0000259" key="18">
    <source>
        <dbReference type="Pfam" id="PF02879"/>
    </source>
</evidence>
<proteinExistence type="inferred from homology"/>
<comment type="catalytic activity">
    <reaction evidence="1">
        <text>alpha-D-glucose 1-phosphate = alpha-D-glucose 6-phosphate</text>
        <dbReference type="Rhea" id="RHEA:23536"/>
        <dbReference type="ChEBI" id="CHEBI:58225"/>
        <dbReference type="ChEBI" id="CHEBI:58601"/>
        <dbReference type="EC" id="5.4.2.2"/>
    </reaction>
</comment>
<evidence type="ECO:0000256" key="2">
    <source>
        <dbReference type="ARBA" id="ARBA00001946"/>
    </source>
</evidence>
<evidence type="ECO:0000256" key="10">
    <source>
        <dbReference type="ARBA" id="ARBA00022842"/>
    </source>
</evidence>
<feature type="domain" description="Alpha-D-phosphohexomutase alpha/beta/alpha" evidence="17">
    <location>
        <begin position="43"/>
        <end position="182"/>
    </location>
</feature>
<comment type="caution">
    <text evidence="20">The sequence shown here is derived from an EMBL/GenBank/DDBJ whole genome shotgun (WGS) entry which is preliminary data.</text>
</comment>
<dbReference type="Pfam" id="PF02878">
    <property type="entry name" value="PGM_PMM_I"/>
    <property type="match status" value="1"/>
</dbReference>
<dbReference type="AlphaFoldDB" id="A0A9X3TQZ1"/>
<evidence type="ECO:0000256" key="5">
    <source>
        <dbReference type="ARBA" id="ARBA00010231"/>
    </source>
</evidence>
<dbReference type="Gene3D" id="3.30.310.50">
    <property type="entry name" value="Alpha-D-phosphohexomutase, C-terminal domain"/>
    <property type="match status" value="1"/>
</dbReference>
<feature type="domain" description="Alpha-D-phosphohexomutase C-terminal" evidence="16">
    <location>
        <begin position="495"/>
        <end position="540"/>
    </location>
</feature>
<evidence type="ECO:0000256" key="15">
    <source>
        <dbReference type="RuleBase" id="RU004326"/>
    </source>
</evidence>
<keyword evidence="21" id="KW-1185">Reference proteome</keyword>
<dbReference type="PANTHER" id="PTHR45745:SF1">
    <property type="entry name" value="PHOSPHOGLUCOMUTASE 2B-RELATED"/>
    <property type="match status" value="1"/>
</dbReference>
<evidence type="ECO:0000256" key="6">
    <source>
        <dbReference type="ARBA" id="ARBA00012728"/>
    </source>
</evidence>
<dbReference type="GO" id="GO:0006166">
    <property type="term" value="P:purine ribonucleoside salvage"/>
    <property type="evidence" value="ECO:0007669"/>
    <property type="project" value="TreeGrafter"/>
</dbReference>
<dbReference type="InterPro" id="IPR005844">
    <property type="entry name" value="A-D-PHexomutase_a/b/a-I"/>
</dbReference>
<sequence length="571" mass="62748">MNAKAEYGRWLRHEELDPDLRRELLLIEGDEREIEDRFYRSLTFGTGGLRGVLGAGTNRMNRYTVRKVTQALARFLVRQGETAMRRGVVIAYDSRRQSAAFAREAALVLAANRVKAYLFEGVRPTPELSFAVRHLGAAAGIMITASHNPPEYNGCKLYGADGAQITAGVAEAISDEMADVDELAVPLADAEAAVLQGLLEEVGAAVDEAYAAWLSTLAFQSRENNADYRVVYTPLHGTGSVPVRRVLRDIGFRHVTVVPQQEWPDADFPTVASPNPEDPAVFALAIETAEKAGADLVMATDPDADRVGVAVRDGSGSFVCLTGNQLGALLLAYILSQRAERHALPGNGVIVKTIVTSEMGAAIAARYGVETVETLTGFKHIAEAIRRWEETGEKTFLFGYEESCGYLIGDFCRDKDAVQACMLTAEMAAYYDKQGRSLHQVLLELYEQVGFYQEDLVSFTWNGREGAERIHRLMERLRKQPPERVGDVPVAVRKDYLTGIEGLPPADVIKILLADGSWFAARPSGTEPKIKFYFGVKGTDPADASERLNRLKTDVLQFIRKTEGSDQCHAL</sequence>
<keyword evidence="8" id="KW-0597">Phosphoprotein</keyword>
<dbReference type="EC" id="5.4.2.2" evidence="6"/>
<dbReference type="Pfam" id="PF00408">
    <property type="entry name" value="PGM_PMM_IV"/>
    <property type="match status" value="1"/>
</dbReference>
<evidence type="ECO:0000256" key="11">
    <source>
        <dbReference type="ARBA" id="ARBA00023235"/>
    </source>
</evidence>
<dbReference type="Pfam" id="PF02879">
    <property type="entry name" value="PGM_PMM_II"/>
    <property type="match status" value="1"/>
</dbReference>
<comment type="pathway">
    <text evidence="3">Glycolipid metabolism; diglucosyl-diacylglycerol biosynthesis.</text>
</comment>
<accession>A0A9X3TQZ1</accession>
<dbReference type="CDD" id="cd05799">
    <property type="entry name" value="PGM2"/>
    <property type="match status" value="1"/>
</dbReference>
<evidence type="ECO:0000259" key="19">
    <source>
        <dbReference type="Pfam" id="PF02880"/>
    </source>
</evidence>
<name>A0A9X3TQZ1_9BACL</name>
<feature type="domain" description="Alpha-D-phosphohexomutase alpha/beta/alpha" evidence="18">
    <location>
        <begin position="210"/>
        <end position="314"/>
    </location>
</feature>
<keyword evidence="11" id="KW-0413">Isomerase</keyword>
<dbReference type="InterPro" id="IPR016066">
    <property type="entry name" value="A-D-PHexomutase_CS"/>
</dbReference>